<evidence type="ECO:0000256" key="2">
    <source>
        <dbReference type="ARBA" id="ARBA00022642"/>
    </source>
</evidence>
<organism evidence="9 10">
    <name type="scientific">Labrys miyagiensis</name>
    <dbReference type="NCBI Taxonomy" id="346912"/>
    <lineage>
        <taxon>Bacteria</taxon>
        <taxon>Pseudomonadati</taxon>
        <taxon>Pseudomonadota</taxon>
        <taxon>Alphaproteobacteria</taxon>
        <taxon>Hyphomicrobiales</taxon>
        <taxon>Xanthobacteraceae</taxon>
        <taxon>Labrys</taxon>
    </lineage>
</organism>
<name>A0ABQ6CD84_9HYPH</name>
<dbReference type="EMBL" id="BSPC01000011">
    <property type="protein sequence ID" value="GLS18317.1"/>
    <property type="molecule type" value="Genomic_DNA"/>
</dbReference>
<evidence type="ECO:0000256" key="1">
    <source>
        <dbReference type="ARBA" id="ARBA00006336"/>
    </source>
</evidence>
<evidence type="ECO:0000256" key="4">
    <source>
        <dbReference type="ARBA" id="ARBA00022801"/>
    </source>
</evidence>
<dbReference type="SUPFAM" id="SSF52499">
    <property type="entry name" value="Isochorismatase-like hydrolases"/>
    <property type="match status" value="1"/>
</dbReference>
<dbReference type="Proteomes" id="UP001156882">
    <property type="component" value="Unassembled WGS sequence"/>
</dbReference>
<keyword evidence="10" id="KW-1185">Reference proteome</keyword>
<dbReference type="NCBIfam" id="NF008623">
    <property type="entry name" value="PRK11609.1"/>
    <property type="match status" value="1"/>
</dbReference>
<evidence type="ECO:0000313" key="9">
    <source>
        <dbReference type="EMBL" id="GLS18317.1"/>
    </source>
</evidence>
<comment type="caution">
    <text evidence="9">The sequence shown here is derived from an EMBL/GenBank/DDBJ whole genome shotgun (WGS) entry which is preliminary data.</text>
</comment>
<keyword evidence="4" id="KW-0378">Hydrolase</keyword>
<dbReference type="InterPro" id="IPR036380">
    <property type="entry name" value="Isochorismatase-like_sf"/>
</dbReference>
<feature type="domain" description="Isochorismatase-like" evidence="8">
    <location>
        <begin position="8"/>
        <end position="201"/>
    </location>
</feature>
<proteinExistence type="inferred from homology"/>
<keyword evidence="3" id="KW-0479">Metal-binding</keyword>
<evidence type="ECO:0000313" key="10">
    <source>
        <dbReference type="Proteomes" id="UP001156882"/>
    </source>
</evidence>
<dbReference type="InterPro" id="IPR000868">
    <property type="entry name" value="Isochorismatase-like_dom"/>
</dbReference>
<dbReference type="CDD" id="cd01011">
    <property type="entry name" value="nicotinamidase"/>
    <property type="match status" value="1"/>
</dbReference>
<dbReference type="PANTHER" id="PTHR11080:SF2">
    <property type="entry name" value="LD05707P"/>
    <property type="match status" value="1"/>
</dbReference>
<evidence type="ECO:0000256" key="3">
    <source>
        <dbReference type="ARBA" id="ARBA00022723"/>
    </source>
</evidence>
<sequence>MKPGKYDLLLVIDVQNDFCPGGALAVPDGDSVVPDINHMAGDFGHCVLTQDWHPAGHSSFASTHPGKAPFSTVIMPYGEQTLWPDHCIQGTQGAAFHPGLDLPRAQMIIRKGYNPEIDSYSAFFENDRKTPTGLAGYLAERGLKRIFCVGLATDFCVRFSAEDARKLGLETVVVLGACRGIDLGGSVAAGIAAMKAAGVMLVERV</sequence>
<dbReference type="InterPro" id="IPR052347">
    <property type="entry name" value="Isochorismatase_Nicotinamidase"/>
</dbReference>
<keyword evidence="2" id="KW-0662">Pyridine nucleotide biosynthesis</keyword>
<evidence type="ECO:0000256" key="7">
    <source>
        <dbReference type="ARBA" id="ARBA00043224"/>
    </source>
</evidence>
<evidence type="ECO:0000256" key="6">
    <source>
        <dbReference type="ARBA" id="ARBA00039017"/>
    </source>
</evidence>
<evidence type="ECO:0000259" key="8">
    <source>
        <dbReference type="Pfam" id="PF00857"/>
    </source>
</evidence>
<dbReference type="RefSeq" id="WP_284311134.1">
    <property type="nucleotide sequence ID" value="NZ_BSPC01000011.1"/>
</dbReference>
<evidence type="ECO:0000256" key="5">
    <source>
        <dbReference type="ARBA" id="ARBA00037900"/>
    </source>
</evidence>
<dbReference type="PANTHER" id="PTHR11080">
    <property type="entry name" value="PYRAZINAMIDASE/NICOTINAMIDASE"/>
    <property type="match status" value="1"/>
</dbReference>
<comment type="pathway">
    <text evidence="5">Cofactor biosynthesis; nicotinate biosynthesis; nicotinate from nicotinamide: step 1/1.</text>
</comment>
<dbReference type="EC" id="3.5.1.19" evidence="6"/>
<comment type="similarity">
    <text evidence="1">Belongs to the isochorismatase family.</text>
</comment>
<reference evidence="10" key="1">
    <citation type="journal article" date="2019" name="Int. J. Syst. Evol. Microbiol.">
        <title>The Global Catalogue of Microorganisms (GCM) 10K type strain sequencing project: providing services to taxonomists for standard genome sequencing and annotation.</title>
        <authorList>
            <consortium name="The Broad Institute Genomics Platform"/>
            <consortium name="The Broad Institute Genome Sequencing Center for Infectious Disease"/>
            <person name="Wu L."/>
            <person name="Ma J."/>
        </authorList>
    </citation>
    <scope>NUCLEOTIDE SEQUENCE [LARGE SCALE GENOMIC DNA]</scope>
    <source>
        <strain evidence="10">NBRC 101365</strain>
    </source>
</reference>
<accession>A0ABQ6CD84</accession>
<dbReference type="Pfam" id="PF00857">
    <property type="entry name" value="Isochorismatase"/>
    <property type="match status" value="1"/>
</dbReference>
<protein>
    <recommendedName>
        <fullName evidence="6">nicotinamidase</fullName>
        <ecNumber evidence="6">3.5.1.19</ecNumber>
    </recommendedName>
    <alternativeName>
        <fullName evidence="7">Nicotinamide deamidase</fullName>
    </alternativeName>
</protein>
<dbReference type="Gene3D" id="3.40.50.850">
    <property type="entry name" value="Isochorismatase-like"/>
    <property type="match status" value="1"/>
</dbReference>
<gene>
    <name evidence="9" type="primary">pncA</name>
    <name evidence="9" type="ORF">GCM10007874_13340</name>
</gene>